<keyword evidence="1" id="KW-1133">Transmembrane helix</keyword>
<reference evidence="2" key="1">
    <citation type="submission" date="2020-05" db="EMBL/GenBank/DDBJ databases">
        <title>WGS assembly of Panicum virgatum.</title>
        <authorList>
            <person name="Lovell J.T."/>
            <person name="Jenkins J."/>
            <person name="Shu S."/>
            <person name="Juenger T.E."/>
            <person name="Schmutz J."/>
        </authorList>
    </citation>
    <scope>NUCLEOTIDE SEQUENCE</scope>
    <source>
        <strain evidence="2">AP13</strain>
    </source>
</reference>
<protein>
    <submittedName>
        <fullName evidence="2">Uncharacterized protein</fullName>
    </submittedName>
</protein>
<sequence length="124" mass="14471">MTILACLFSGYCKLLLLPRFNYVCLRSFVCACFGRQQRASISSSSSSLWPFVFGSTATIRARHQCRWPSCGWGTSLLSFLLSLCIDVYWTFFFLFFSDVWLSCMHYNRMGLPTMQSFHFYQPFK</sequence>
<feature type="transmembrane region" description="Helical" evidence="1">
    <location>
        <begin position="76"/>
        <end position="101"/>
    </location>
</feature>
<accession>A0A8T0XP77</accession>
<evidence type="ECO:0000313" key="3">
    <source>
        <dbReference type="Proteomes" id="UP000823388"/>
    </source>
</evidence>
<keyword evidence="3" id="KW-1185">Reference proteome</keyword>
<evidence type="ECO:0000313" key="2">
    <source>
        <dbReference type="EMBL" id="KAG2659896.1"/>
    </source>
</evidence>
<comment type="caution">
    <text evidence="2">The sequence shown here is derived from an EMBL/GenBank/DDBJ whole genome shotgun (WGS) entry which is preliminary data.</text>
</comment>
<proteinExistence type="predicted"/>
<name>A0A8T0XP77_PANVG</name>
<evidence type="ECO:0000256" key="1">
    <source>
        <dbReference type="SAM" id="Phobius"/>
    </source>
</evidence>
<organism evidence="2 3">
    <name type="scientific">Panicum virgatum</name>
    <name type="common">Blackwell switchgrass</name>
    <dbReference type="NCBI Taxonomy" id="38727"/>
    <lineage>
        <taxon>Eukaryota</taxon>
        <taxon>Viridiplantae</taxon>
        <taxon>Streptophyta</taxon>
        <taxon>Embryophyta</taxon>
        <taxon>Tracheophyta</taxon>
        <taxon>Spermatophyta</taxon>
        <taxon>Magnoliopsida</taxon>
        <taxon>Liliopsida</taxon>
        <taxon>Poales</taxon>
        <taxon>Poaceae</taxon>
        <taxon>PACMAD clade</taxon>
        <taxon>Panicoideae</taxon>
        <taxon>Panicodae</taxon>
        <taxon>Paniceae</taxon>
        <taxon>Panicinae</taxon>
        <taxon>Panicum</taxon>
        <taxon>Panicum sect. Hiantes</taxon>
    </lineage>
</organism>
<dbReference type="EMBL" id="CM029037">
    <property type="protein sequence ID" value="KAG2659896.1"/>
    <property type="molecule type" value="Genomic_DNA"/>
</dbReference>
<gene>
    <name evidence="2" type="ORF">PVAP13_1KG399600</name>
</gene>
<dbReference type="Proteomes" id="UP000823388">
    <property type="component" value="Chromosome 1K"/>
</dbReference>
<keyword evidence="1" id="KW-0812">Transmembrane</keyword>
<keyword evidence="1" id="KW-0472">Membrane</keyword>
<dbReference type="AlphaFoldDB" id="A0A8T0XP77"/>